<gene>
    <name evidence="2" type="primary">Necator_chrIII.g12665</name>
    <name evidence="2" type="ORF">RB195_011898</name>
</gene>
<sequence length="290" mass="33341">MGANSSEEPMLNKCQASASLSTKKSTCNVATAVPSSTPLSSLKNFTWERFNKSPDIYRNRVKSIINTQLRQIDATVGLLRYATPELNQLKRDLGLLHIKCRTLYERFVFSRCLRENANDILGSFDLSTGKSIYDTVLEVPPPLRDSLRLYQIRWRNAVSNCKWQKDYTKSKEELASVNEHRVRCERELERKKTQLDKYKKICAMKNEFLGLNDENKLKKIESVLGMKAPPLPNKDDTLSIRRSFSDGSLGSVSSDDSSWDEQCILYKHFYDCLRQGKSYPRNDNVHIVAR</sequence>
<keyword evidence="3" id="KW-1185">Reference proteome</keyword>
<dbReference type="EMBL" id="JAVFWL010000003">
    <property type="protein sequence ID" value="KAK6745447.1"/>
    <property type="molecule type" value="Genomic_DNA"/>
</dbReference>
<name>A0ABR1D4I9_NECAM</name>
<evidence type="ECO:0000313" key="2">
    <source>
        <dbReference type="EMBL" id="KAK6745447.1"/>
    </source>
</evidence>
<proteinExistence type="predicted"/>
<evidence type="ECO:0008006" key="4">
    <source>
        <dbReference type="Google" id="ProtNLM"/>
    </source>
</evidence>
<accession>A0ABR1D4I9</accession>
<evidence type="ECO:0000256" key="1">
    <source>
        <dbReference type="SAM" id="Coils"/>
    </source>
</evidence>
<dbReference type="Proteomes" id="UP001303046">
    <property type="component" value="Unassembled WGS sequence"/>
</dbReference>
<comment type="caution">
    <text evidence="2">The sequence shown here is derived from an EMBL/GenBank/DDBJ whole genome shotgun (WGS) entry which is preliminary data.</text>
</comment>
<keyword evidence="1" id="KW-0175">Coiled coil</keyword>
<organism evidence="2 3">
    <name type="scientific">Necator americanus</name>
    <name type="common">Human hookworm</name>
    <dbReference type="NCBI Taxonomy" id="51031"/>
    <lineage>
        <taxon>Eukaryota</taxon>
        <taxon>Metazoa</taxon>
        <taxon>Ecdysozoa</taxon>
        <taxon>Nematoda</taxon>
        <taxon>Chromadorea</taxon>
        <taxon>Rhabditida</taxon>
        <taxon>Rhabditina</taxon>
        <taxon>Rhabditomorpha</taxon>
        <taxon>Strongyloidea</taxon>
        <taxon>Ancylostomatidae</taxon>
        <taxon>Bunostominae</taxon>
        <taxon>Necator</taxon>
    </lineage>
</organism>
<evidence type="ECO:0000313" key="3">
    <source>
        <dbReference type="Proteomes" id="UP001303046"/>
    </source>
</evidence>
<reference evidence="2 3" key="1">
    <citation type="submission" date="2023-08" db="EMBL/GenBank/DDBJ databases">
        <title>A Necator americanus chromosomal reference genome.</title>
        <authorList>
            <person name="Ilik V."/>
            <person name="Petrzelkova K.J."/>
            <person name="Pardy F."/>
            <person name="Fuh T."/>
            <person name="Niatou-Singa F.S."/>
            <person name="Gouil Q."/>
            <person name="Baker L."/>
            <person name="Ritchie M.E."/>
            <person name="Jex A.R."/>
            <person name="Gazzola D."/>
            <person name="Li H."/>
            <person name="Toshio Fujiwara R."/>
            <person name="Zhan B."/>
            <person name="Aroian R.V."/>
            <person name="Pafco B."/>
            <person name="Schwarz E.M."/>
        </authorList>
    </citation>
    <scope>NUCLEOTIDE SEQUENCE [LARGE SCALE GENOMIC DNA]</scope>
    <source>
        <strain evidence="2 3">Aroian</strain>
        <tissue evidence="2">Whole animal</tissue>
    </source>
</reference>
<feature type="coiled-coil region" evidence="1">
    <location>
        <begin position="174"/>
        <end position="201"/>
    </location>
</feature>
<protein>
    <recommendedName>
        <fullName evidence="4">F-BAR domain-containing protein</fullName>
    </recommendedName>
</protein>